<dbReference type="GO" id="GO:0016491">
    <property type="term" value="F:oxidoreductase activity"/>
    <property type="evidence" value="ECO:0007669"/>
    <property type="project" value="InterPro"/>
</dbReference>
<dbReference type="SUPFAM" id="SSF50129">
    <property type="entry name" value="GroES-like"/>
    <property type="match status" value="1"/>
</dbReference>
<dbReference type="InterPro" id="IPR020843">
    <property type="entry name" value="ER"/>
</dbReference>
<dbReference type="Pfam" id="PF02801">
    <property type="entry name" value="Ketoacyl-synt_C"/>
    <property type="match status" value="1"/>
</dbReference>
<dbReference type="Pfam" id="PF14765">
    <property type="entry name" value="PS-DH"/>
    <property type="match status" value="1"/>
</dbReference>
<dbReference type="Gene3D" id="3.40.366.10">
    <property type="entry name" value="Malonyl-Coenzyme A Acyl Carrier Protein, domain 2"/>
    <property type="match status" value="1"/>
</dbReference>
<dbReference type="PROSITE" id="PS50075">
    <property type="entry name" value="CARRIER"/>
    <property type="match status" value="1"/>
</dbReference>
<feature type="active site" description="Proton acceptor; for dehydratase activity" evidence="8">
    <location>
        <position position="937"/>
    </location>
</feature>
<dbReference type="EMBL" id="FNCJ01000011">
    <property type="protein sequence ID" value="SDH63137.1"/>
    <property type="molecule type" value="Genomic_DNA"/>
</dbReference>
<keyword evidence="4" id="KW-0521">NADP</keyword>
<dbReference type="FunFam" id="3.40.47.10:FF:000019">
    <property type="entry name" value="Polyketide synthase type I"/>
    <property type="match status" value="1"/>
</dbReference>
<dbReference type="InterPro" id="IPR050091">
    <property type="entry name" value="PKS_NRPS_Biosynth_Enz"/>
</dbReference>
<evidence type="ECO:0000313" key="12">
    <source>
        <dbReference type="EMBL" id="SDH63137.1"/>
    </source>
</evidence>
<evidence type="ECO:0000256" key="7">
    <source>
        <dbReference type="ARBA" id="ARBA00054155"/>
    </source>
</evidence>
<dbReference type="InterPro" id="IPR013154">
    <property type="entry name" value="ADH-like_N"/>
</dbReference>
<organism evidence="12 13">
    <name type="scientific">Paraburkholderia phenazinium</name>
    <dbReference type="NCBI Taxonomy" id="60549"/>
    <lineage>
        <taxon>Bacteria</taxon>
        <taxon>Pseudomonadati</taxon>
        <taxon>Pseudomonadota</taxon>
        <taxon>Betaproteobacteria</taxon>
        <taxon>Burkholderiales</taxon>
        <taxon>Burkholderiaceae</taxon>
        <taxon>Paraburkholderia</taxon>
    </lineage>
</organism>
<dbReference type="FunFam" id="3.40.50.720:FF:000209">
    <property type="entry name" value="Polyketide synthase Pks12"/>
    <property type="match status" value="1"/>
</dbReference>
<dbReference type="InterPro" id="IPR013149">
    <property type="entry name" value="ADH-like_C"/>
</dbReference>
<dbReference type="SUPFAM" id="SSF53335">
    <property type="entry name" value="S-adenosyl-L-methionine-dependent methyltransferases"/>
    <property type="match status" value="1"/>
</dbReference>
<dbReference type="RefSeq" id="WP_090687140.1">
    <property type="nucleotide sequence ID" value="NZ_CADERL010000017.1"/>
</dbReference>
<dbReference type="GO" id="GO:0004312">
    <property type="term" value="F:fatty acid synthase activity"/>
    <property type="evidence" value="ECO:0007669"/>
    <property type="project" value="TreeGrafter"/>
</dbReference>
<dbReference type="Gene3D" id="3.40.47.10">
    <property type="match status" value="1"/>
</dbReference>
<dbReference type="PANTHER" id="PTHR43775">
    <property type="entry name" value="FATTY ACID SYNTHASE"/>
    <property type="match status" value="1"/>
</dbReference>
<evidence type="ECO:0000256" key="8">
    <source>
        <dbReference type="PROSITE-ProRule" id="PRU01363"/>
    </source>
</evidence>
<evidence type="ECO:0000256" key="4">
    <source>
        <dbReference type="ARBA" id="ARBA00022857"/>
    </source>
</evidence>
<dbReference type="InterPro" id="IPR049900">
    <property type="entry name" value="PKS_mFAS_DH"/>
</dbReference>
<keyword evidence="5" id="KW-0511">Multifunctional enzyme</keyword>
<dbReference type="InterPro" id="IPR020807">
    <property type="entry name" value="PKS_DH"/>
</dbReference>
<dbReference type="PANTHER" id="PTHR43775:SF37">
    <property type="entry name" value="SI:DKEY-61P9.11"/>
    <property type="match status" value="1"/>
</dbReference>
<dbReference type="Proteomes" id="UP000199706">
    <property type="component" value="Unassembled WGS sequence"/>
</dbReference>
<evidence type="ECO:0000256" key="5">
    <source>
        <dbReference type="ARBA" id="ARBA00023268"/>
    </source>
</evidence>
<dbReference type="PROSITE" id="PS52019">
    <property type="entry name" value="PKS_MFAS_DH"/>
    <property type="match status" value="1"/>
</dbReference>
<feature type="region of interest" description="C-terminal hotdog fold" evidence="8">
    <location>
        <begin position="1043"/>
        <end position="1194"/>
    </location>
</feature>
<dbReference type="InterPro" id="IPR011032">
    <property type="entry name" value="GroES-like_sf"/>
</dbReference>
<dbReference type="SUPFAM" id="SSF55048">
    <property type="entry name" value="Probable ACP-binding domain of malonyl-CoA ACP transacylase"/>
    <property type="match status" value="1"/>
</dbReference>
<dbReference type="Gene3D" id="3.10.129.110">
    <property type="entry name" value="Polyketide synthase dehydratase"/>
    <property type="match status" value="1"/>
</dbReference>
<dbReference type="SUPFAM" id="SSF52151">
    <property type="entry name" value="FabD/lysophospholipase-like"/>
    <property type="match status" value="1"/>
</dbReference>
<evidence type="ECO:0000256" key="2">
    <source>
        <dbReference type="ARBA" id="ARBA00022553"/>
    </source>
</evidence>
<dbReference type="Gene3D" id="3.90.180.10">
    <property type="entry name" value="Medium-chain alcohol dehydrogenases, catalytic domain"/>
    <property type="match status" value="1"/>
</dbReference>
<dbReference type="SMART" id="SM01294">
    <property type="entry name" value="PKS_PP_betabranch"/>
    <property type="match status" value="1"/>
</dbReference>
<dbReference type="PROSITE" id="PS00012">
    <property type="entry name" value="PHOSPHOPANTETHEINE"/>
    <property type="match status" value="1"/>
</dbReference>
<dbReference type="SUPFAM" id="SSF47336">
    <property type="entry name" value="ACP-like"/>
    <property type="match status" value="1"/>
</dbReference>
<dbReference type="InterPro" id="IPR009081">
    <property type="entry name" value="PP-bd_ACP"/>
</dbReference>
<dbReference type="Pfam" id="PF00550">
    <property type="entry name" value="PP-binding"/>
    <property type="match status" value="1"/>
</dbReference>
<name>A0A1G8DZT6_9BURK</name>
<dbReference type="InterPro" id="IPR057326">
    <property type="entry name" value="KR_dom"/>
</dbReference>
<dbReference type="InterPro" id="IPR018201">
    <property type="entry name" value="Ketoacyl_synth_AS"/>
</dbReference>
<dbReference type="InterPro" id="IPR014031">
    <property type="entry name" value="Ketoacyl_synth_C"/>
</dbReference>
<dbReference type="InterPro" id="IPR042104">
    <property type="entry name" value="PKS_dehydratase_sf"/>
</dbReference>
<feature type="region of interest" description="N-terminal hotdog fold" evidence="8">
    <location>
        <begin position="908"/>
        <end position="1027"/>
    </location>
</feature>
<dbReference type="InterPro" id="IPR032821">
    <property type="entry name" value="PKS_assoc"/>
</dbReference>
<dbReference type="InterPro" id="IPR016039">
    <property type="entry name" value="Thiolase-like"/>
</dbReference>
<dbReference type="SUPFAM" id="SSF53901">
    <property type="entry name" value="Thiolase-like"/>
    <property type="match status" value="1"/>
</dbReference>
<dbReference type="InterPro" id="IPR020806">
    <property type="entry name" value="PKS_PP-bd"/>
</dbReference>
<dbReference type="Gene3D" id="3.40.50.150">
    <property type="entry name" value="Vaccinia Virus protein VP39"/>
    <property type="match status" value="1"/>
</dbReference>
<dbReference type="InterPro" id="IPR036291">
    <property type="entry name" value="NAD(P)-bd_dom_sf"/>
</dbReference>
<keyword evidence="3 12" id="KW-0808">Transferase</keyword>
<dbReference type="SMART" id="SM00825">
    <property type="entry name" value="PKS_KS"/>
    <property type="match status" value="1"/>
</dbReference>
<dbReference type="Pfam" id="PF00109">
    <property type="entry name" value="ketoacyl-synt"/>
    <property type="match status" value="1"/>
</dbReference>
<protein>
    <submittedName>
        <fullName evidence="12">Acyl transferase domain-containing protein</fullName>
    </submittedName>
</protein>
<dbReference type="Gene3D" id="3.40.50.720">
    <property type="entry name" value="NAD(P)-binding Rossmann-like Domain"/>
    <property type="match status" value="3"/>
</dbReference>
<dbReference type="SMART" id="SM00829">
    <property type="entry name" value="PKS_ER"/>
    <property type="match status" value="1"/>
</dbReference>
<dbReference type="PROSITE" id="PS00606">
    <property type="entry name" value="KS3_1"/>
    <property type="match status" value="1"/>
</dbReference>
<dbReference type="SMART" id="SM00823">
    <property type="entry name" value="PKS_PP"/>
    <property type="match status" value="1"/>
</dbReference>
<keyword evidence="2" id="KW-0597">Phosphoprotein</keyword>
<dbReference type="SMART" id="SM00827">
    <property type="entry name" value="PKS_AT"/>
    <property type="match status" value="1"/>
</dbReference>
<dbReference type="Pfam" id="PF21089">
    <property type="entry name" value="PKS_DH_N"/>
    <property type="match status" value="1"/>
</dbReference>
<dbReference type="Gene3D" id="3.30.70.3290">
    <property type="match status" value="1"/>
</dbReference>
<dbReference type="Pfam" id="PF13489">
    <property type="entry name" value="Methyltransf_23"/>
    <property type="match status" value="1"/>
</dbReference>
<dbReference type="CDD" id="cd00833">
    <property type="entry name" value="PKS"/>
    <property type="match status" value="1"/>
</dbReference>
<evidence type="ECO:0000256" key="1">
    <source>
        <dbReference type="ARBA" id="ARBA00022450"/>
    </source>
</evidence>
<dbReference type="Pfam" id="PF00698">
    <property type="entry name" value="Acyl_transf_1"/>
    <property type="match status" value="1"/>
</dbReference>
<dbReference type="GO" id="GO:0004315">
    <property type="term" value="F:3-oxoacyl-[acyl-carrier-protein] synthase activity"/>
    <property type="evidence" value="ECO:0007669"/>
    <property type="project" value="InterPro"/>
</dbReference>
<dbReference type="InterPro" id="IPR013968">
    <property type="entry name" value="PKS_KR"/>
</dbReference>
<feature type="domain" description="Ketosynthase family 3 (KS3)" evidence="10">
    <location>
        <begin position="2"/>
        <end position="428"/>
    </location>
</feature>
<gene>
    <name evidence="12" type="ORF">SAMN05216466_111223</name>
</gene>
<keyword evidence="1" id="KW-0596">Phosphopantetheine</keyword>
<dbReference type="Pfam" id="PF16197">
    <property type="entry name" value="KAsynt_C_assoc"/>
    <property type="match status" value="1"/>
</dbReference>
<evidence type="ECO:0000256" key="3">
    <source>
        <dbReference type="ARBA" id="ARBA00022679"/>
    </source>
</evidence>
<reference evidence="12 13" key="1">
    <citation type="submission" date="2016-10" db="EMBL/GenBank/DDBJ databases">
        <authorList>
            <person name="de Groot N.N."/>
        </authorList>
    </citation>
    <scope>NUCLEOTIDE SEQUENCE [LARGE SCALE GENOMIC DNA]</scope>
    <source>
        <strain evidence="12 13">LMG 2247</strain>
    </source>
</reference>
<dbReference type="GO" id="GO:0031177">
    <property type="term" value="F:phosphopantetheine binding"/>
    <property type="evidence" value="ECO:0007669"/>
    <property type="project" value="InterPro"/>
</dbReference>
<accession>A0A1G8DZT6</accession>
<dbReference type="InterPro" id="IPR049552">
    <property type="entry name" value="PKS_DH_N"/>
</dbReference>
<dbReference type="PROSITE" id="PS52004">
    <property type="entry name" value="KS3_2"/>
    <property type="match status" value="1"/>
</dbReference>
<feature type="domain" description="PKS/mFAS DH" evidence="11">
    <location>
        <begin position="908"/>
        <end position="1194"/>
    </location>
</feature>
<dbReference type="InterPro" id="IPR001227">
    <property type="entry name" value="Ac_transferase_dom_sf"/>
</dbReference>
<proteinExistence type="predicted"/>
<sequence>MTKPIAIVGMACRFPGRVNGPDDFWTLLREEKDAVTQVPPDRFGTEFYQHPSKREPGKSYTFSAGVLEDVAGFDAAFFGISPREAQQMDPQQRLLLELAWETFEDAGLRPRDMEGRNCGVYVGVASPDYGYRSMDDIATVDPYSATGNTLSIASNRLSYLFDLRGPSMSVDTACSSSLVALHQACQALQAGDAEVALAGGVNLLMHPFGFVTFSKASMLSPTGRCRAFDAAGDGYVRAEGGALVLLKPLERALADGDTIHAVIAGSGVNSDGYSQGGISVPGAATQAALLKSVYERAGVDPRSLAYLEAHGTGTAVGDPIEARALMEVAAAGRSADRPLLIGSVKTNLGHLETASGMAGLLKAVLCLKHRAVPRTLHFKTPNPEIDFAGGNLRVVDRFTPLAAGDEPLAIGVNSFGFGGTNAHVVLLEAPAQTTSAASPRTTDSGAATDAPLAPLVLSGRSAAALPELAALYLRKLEDGASWDALAVRSARHRQWLDHRAIIAPANDAEARAALTALAAPSDDVTLPALVQGQAPGDDARLALVFSGNGSQWAGMGQQLLAQEPVFRAALDEVDALWCADGSPSLVDVLRAGVSAEWLEATEHSQPLLFAIQVGVTRVIEARGVPYDACLGHSVGEVAAAWAAGALSLTQAVRVIKIRSRAQALTRGTGRMAAAGLGEAAMAALIAQLNVGGAVEIAGVNSPQSVTLAGSLAALQVIEASLRETGQFFQMLDLDYAFHSSQMDRIQPAVLDGLHELAPQAGAHRFVSTVTGADLQGTALDSHYWWRNIREPVRFGDAVAHLIEDGVRLFLEVGPHSILRTYVKQTLDHAKVTGRSLPTLKRHHDSAQMLHHAIFAAIANGARVDLERFAPAVAGAAQVTLPAYPWQRERYWLGPTAEAYNLVNRTREHPLLGYRLREHTLAWENQLDPLKLPMLADHVVDGGVAFPGAGYVEMALAAARVHFGTEAVALENLEIRLPVVFAPQHAKLFRFSVDPRTASFTIETRDRMTDEPWSLNVTGRLLASGCVLNDTSLVPAASFERLLAQPAMAGETLYASTAAIGLSYGPAFRWVRSVRMADDAALAEVAIPEALARSPEALAAYVLHPALMDSGFHPLFALLAPEHAQAGADRAAYVPVQLGRIDYLRGDSIRYVLARIERRNPHSVVASFEFVDAQGRIVARLSACRFRRVDLMGRRQNGPARYAYIVEAKPRTDQLDAQTLPQPTALVEAAVASLATREDSARRTAHLTEMLPLLDVLASAYALRALDALDAFAAPTLPASAHPALLTRLAAMLVEDGLAHWEGQKLVRDDTACAGLPPLEELWRDLLAQSPAHVAELTLLAHCGAALPAVLRGEVSGPQILAPARSSLVEHFFDASPSWTHVNALAGACLQQAVDAWNQPRRLRVLELDSPHSEVLQPLGVHVAVSRCDYTIAGTHEQLGGFDASEHPSVQTACVEFGDQPRLSSIADGARYDVVVASHVLAAQSNPRALLAAMRGWLAPGALIVISEARRSRLADIVFNLDADASSVPQTSWLAPAELVHLLEEAGFESVARHTEQGIDLEGAPTLVVARQPGGGAQAIVPTSDADQLASTAPSAPKRAPAHWTLLHAQGAGAFGDALMGALLAAGQETSVLTLASLDDAHSLQAVAAASPGLSHHLVFVAPDQALLADADGADVMLAQRQTSLALARVVRALGSITHLTLPNLWIVTRGGAPLATPFTDAAALRPEQATLWGLGRVLANEHPELACRLVDLDPACHNPAQVLTQELLAADPEEEVLLTQHGRYVPRMLPAASAERRSPPAATLQARTEGVVLGFEAPGSLRNLEWFVLPERELDADEVEIEPVATGLNFRDVMYAMGLLSDEAVESGFAGATIGMELSGRIVRVGRDVNRFAPGDAVLGFAPASFATRVRTRAAAIGHKPERLTFEEAATVPTTFFTAYYALCELARLRRGERVLVHGGAGGVGIAAIQLALHLGAEVFATAGSREKREFVRLLGADHVLDSRSLSFADEIRERTGGAGVDIVLNSLAGEAMVRSIDTLRPFGRFLELGKRDFYENSSIGLRPFRNNISYFGIDADQLMSVLPELTTQIFDEVMQLFADGVLYPLPYRAFPAERVEEAFRHMQQARQIGKILVTYPAGTPAPKHSAKPAAVLQLDPAAAYLIVGGTGGLGFATARWMMTRGARHLTLASRSGVLTPELAEQAARWRAESGVQVHVAACDVNDAAALDTLLATIAARGTPLKGVLHSAMVIDDGLVRNLDDERFAAVLAPKLAGGWNMHRATRDLALDFFVVYSSATTFLGNPGQASYVAANSFLEALIAQRRAAGLAGTYMAWGPLDDVGFLARNTETREALQARIGGLSISSAEALAALERAILEMRTGEAVVRLDWNAIARGMPAARASRYAELHGRGGNEPARDGGLQLRTQIVALPLADALHLVEETLQAQIARILHMSPEKIEKDRSVLDMGMDSLMGMELGMAVEESFEVKLSVMTLAEGATVQSLARKIVESIVDQASCDDSQLGAMEAQVAALAAQHALDVDAGALADVAAAVANESQARAAAVETLK</sequence>
<evidence type="ECO:0000259" key="11">
    <source>
        <dbReference type="PROSITE" id="PS52019"/>
    </source>
</evidence>
<dbReference type="InterPro" id="IPR014043">
    <property type="entry name" value="Acyl_transferase_dom"/>
</dbReference>
<dbReference type="GO" id="GO:0006633">
    <property type="term" value="P:fatty acid biosynthetic process"/>
    <property type="evidence" value="ECO:0007669"/>
    <property type="project" value="InterPro"/>
</dbReference>
<dbReference type="InterPro" id="IPR016035">
    <property type="entry name" value="Acyl_Trfase/lysoPLipase"/>
</dbReference>
<dbReference type="CDD" id="cd05195">
    <property type="entry name" value="enoyl_red"/>
    <property type="match status" value="1"/>
</dbReference>
<dbReference type="InterPro" id="IPR006162">
    <property type="entry name" value="Ppantetheine_attach_site"/>
</dbReference>
<dbReference type="Pfam" id="PF08240">
    <property type="entry name" value="ADH_N"/>
    <property type="match status" value="1"/>
</dbReference>
<dbReference type="InterPro" id="IPR020841">
    <property type="entry name" value="PKS_Beta-ketoAc_synthase_dom"/>
</dbReference>
<evidence type="ECO:0000259" key="9">
    <source>
        <dbReference type="PROSITE" id="PS50075"/>
    </source>
</evidence>
<keyword evidence="6" id="KW-0012">Acyltransferase</keyword>
<dbReference type="InterPro" id="IPR049551">
    <property type="entry name" value="PKS_DH_C"/>
</dbReference>
<dbReference type="InterPro" id="IPR016036">
    <property type="entry name" value="Malonyl_transacylase_ACP-bd"/>
</dbReference>
<evidence type="ECO:0000259" key="10">
    <source>
        <dbReference type="PROSITE" id="PS52004"/>
    </source>
</evidence>
<feature type="domain" description="Carrier" evidence="9">
    <location>
        <begin position="2434"/>
        <end position="2511"/>
    </location>
</feature>
<dbReference type="SMART" id="SM00826">
    <property type="entry name" value="PKS_DH"/>
    <property type="match status" value="1"/>
</dbReference>
<dbReference type="InterPro" id="IPR014030">
    <property type="entry name" value="Ketoacyl_synth_N"/>
</dbReference>
<evidence type="ECO:0000256" key="6">
    <source>
        <dbReference type="ARBA" id="ARBA00023315"/>
    </source>
</evidence>
<dbReference type="OrthoDB" id="9778690at2"/>
<feature type="active site" description="Proton donor; for dehydratase activity" evidence="8">
    <location>
        <position position="1108"/>
    </location>
</feature>
<evidence type="ECO:0000313" key="13">
    <source>
        <dbReference type="Proteomes" id="UP000199706"/>
    </source>
</evidence>
<dbReference type="InterPro" id="IPR036736">
    <property type="entry name" value="ACP-like_sf"/>
</dbReference>
<dbReference type="Pfam" id="PF00107">
    <property type="entry name" value="ADH_zinc_N"/>
    <property type="match status" value="1"/>
</dbReference>
<comment type="function">
    <text evidence="7">Involved in production of the polyketide antibiotic thailandamide.</text>
</comment>
<dbReference type="SUPFAM" id="SSF51735">
    <property type="entry name" value="NAD(P)-binding Rossmann-fold domains"/>
    <property type="match status" value="3"/>
</dbReference>
<dbReference type="InterPro" id="IPR029063">
    <property type="entry name" value="SAM-dependent_MTases_sf"/>
</dbReference>
<dbReference type="SMART" id="SM00822">
    <property type="entry name" value="PKS_KR"/>
    <property type="match status" value="1"/>
</dbReference>
<dbReference type="Gene3D" id="1.10.1200.10">
    <property type="entry name" value="ACP-like"/>
    <property type="match status" value="1"/>
</dbReference>
<dbReference type="Pfam" id="PF08659">
    <property type="entry name" value="KR"/>
    <property type="match status" value="1"/>
</dbReference>